<sequence length="133" mass="14100">MVDRPVGSSLTIAALALTWCVLGVLVSGPAAAGEPVVENVEVTRTGEGVYSFAVTLSHGDEGTDHYADRWEVKAADGTVYGTRELLHPHVNEQPFTRSEFGIEIPTDVTTVFVSGHDNVHGDGEAVEVALPTQ</sequence>
<accession>A0A0P0ZBC6</accession>
<name>A0A0P0ZBC6_9HYPH</name>
<protein>
    <submittedName>
        <fullName evidence="2">Uncharacterized protein</fullName>
    </submittedName>
</protein>
<dbReference type="EMBL" id="LC066397">
    <property type="protein sequence ID" value="BAT31290.1"/>
    <property type="molecule type" value="Genomic_DNA"/>
</dbReference>
<reference evidence="2" key="1">
    <citation type="journal article" date="2015" name="Proc. Natl. Acad. Sci. U.S.A.">
        <title>Bacterial clade with the ribosomal RNA operon on a small plasmid rather than the chromosome.</title>
        <authorList>
            <person name="Anda M."/>
            <person name="Ohtsubo Y."/>
            <person name="Okubo T."/>
            <person name="Sugawara M."/>
            <person name="Nagata Y."/>
            <person name="Tsuda M."/>
            <person name="Minamisawa K."/>
            <person name="Mitsui H."/>
        </authorList>
    </citation>
    <scope>NUCLEOTIDE SEQUENCE</scope>
    <source>
        <strain evidence="2">DSM 15513</strain>
    </source>
</reference>
<dbReference type="AlphaFoldDB" id="A0A0P0ZBC6"/>
<keyword evidence="1" id="KW-0732">Signal</keyword>
<evidence type="ECO:0000313" key="2">
    <source>
        <dbReference type="EMBL" id="BAT31290.1"/>
    </source>
</evidence>
<feature type="chain" id="PRO_5006058314" evidence="1">
    <location>
        <begin position="33"/>
        <end position="133"/>
    </location>
</feature>
<organism evidence="2">
    <name type="scientific">Fulvimarina pelagi</name>
    <dbReference type="NCBI Taxonomy" id="217511"/>
    <lineage>
        <taxon>Bacteria</taxon>
        <taxon>Pseudomonadati</taxon>
        <taxon>Pseudomonadota</taxon>
        <taxon>Alphaproteobacteria</taxon>
        <taxon>Hyphomicrobiales</taxon>
        <taxon>Aurantimonadaceae</taxon>
        <taxon>Fulvimarina</taxon>
    </lineage>
</organism>
<dbReference type="RefSeq" id="WP_007065836.1">
    <property type="nucleotide sequence ID" value="NZ_BBWO01000005.1"/>
</dbReference>
<proteinExistence type="predicted"/>
<feature type="signal peptide" evidence="1">
    <location>
        <begin position="1"/>
        <end position="32"/>
    </location>
</feature>
<evidence type="ECO:0000256" key="1">
    <source>
        <dbReference type="SAM" id="SignalP"/>
    </source>
</evidence>